<dbReference type="InterPro" id="IPR000163">
    <property type="entry name" value="Prohibitin"/>
</dbReference>
<accession>A0A2W4QU99</accession>
<name>A0A2W4QU99_9GAMM</name>
<dbReference type="CDD" id="cd03401">
    <property type="entry name" value="SPFH_prohibitin"/>
    <property type="match status" value="1"/>
</dbReference>
<comment type="caution">
    <text evidence="3">The sequence shown here is derived from an EMBL/GenBank/DDBJ whole genome shotgun (WGS) entry which is preliminary data.</text>
</comment>
<proteinExistence type="predicted"/>
<comment type="subcellular location">
    <subcellularLocation>
        <location evidence="1">Membrane</location>
        <topology evidence="1">Single-pass membrane protein</topology>
    </subcellularLocation>
</comment>
<dbReference type="Proteomes" id="UP000249396">
    <property type="component" value="Unassembled WGS sequence"/>
</dbReference>
<dbReference type="SUPFAM" id="SSF117892">
    <property type="entry name" value="Band 7/SPFH domain"/>
    <property type="match status" value="1"/>
</dbReference>
<dbReference type="PANTHER" id="PTHR42911">
    <property type="entry name" value="MODULATOR OF FTSH PROTEASE HFLC"/>
    <property type="match status" value="1"/>
</dbReference>
<feature type="domain" description="Band 7" evidence="2">
    <location>
        <begin position="59"/>
        <end position="226"/>
    </location>
</feature>
<sequence length="343" mass="37831">MYLNLMAVKQKLGNEQKRLARQIEERFMIPKELPIKLLRESHAIRNVGIAAVAALVLWNSVFVVEPTEMAGVRRLGIVTTQQPLGPGLHFKIPLIDQTDTLRVSVDVLRVNDLTVYTIDNQWVRIAVGMTYQIPREAVFHLLYQVGKAGDFGIQENVLPIIADRAMRIFAKRNTIKISEERETIANEIRESVSAQLKALFGLQVIDLQLAKIEYSPTFVASVEAAVKAKNDAVAAENTVNRIRFEADQARARAQGEADAAAIQAEGAKRAAITRAQGEAEALRTIGQAQAESLKARGEAITTHPRVVDLLLADKWNGAPPSTILGSQTAVPFFEINRTLQNGK</sequence>
<dbReference type="PANTHER" id="PTHR42911:SF2">
    <property type="entry name" value="PROHIBITIN FAMILY PROTEIN"/>
    <property type="match status" value="1"/>
</dbReference>
<dbReference type="Pfam" id="PF01145">
    <property type="entry name" value="Band_7"/>
    <property type="match status" value="1"/>
</dbReference>
<dbReference type="InterPro" id="IPR001107">
    <property type="entry name" value="Band_7"/>
</dbReference>
<dbReference type="AlphaFoldDB" id="A0A2W4QU99"/>
<dbReference type="EMBL" id="QJPH01000404">
    <property type="protein sequence ID" value="PZN75043.1"/>
    <property type="molecule type" value="Genomic_DNA"/>
</dbReference>
<reference evidence="3 4" key="1">
    <citation type="journal article" date="2018" name="Aquat. Microb. Ecol.">
        <title>Gammaproteobacterial methanotrophs dominate.</title>
        <authorList>
            <person name="Rissanen A.J."/>
            <person name="Saarenheimo J."/>
            <person name="Tiirola M."/>
            <person name="Peura S."/>
            <person name="Aalto S.L."/>
            <person name="Karvinen A."/>
            <person name="Nykanen H."/>
        </authorList>
    </citation>
    <scope>NUCLEOTIDE SEQUENCE [LARGE SCALE GENOMIC DNA]</scope>
    <source>
        <strain evidence="3">AMbin10</strain>
    </source>
</reference>
<evidence type="ECO:0000256" key="1">
    <source>
        <dbReference type="ARBA" id="ARBA00004167"/>
    </source>
</evidence>
<organism evidence="3 4">
    <name type="scientific">Candidatus Methylumidiphilus alinenensis</name>
    <dbReference type="NCBI Taxonomy" id="2202197"/>
    <lineage>
        <taxon>Bacteria</taxon>
        <taxon>Pseudomonadati</taxon>
        <taxon>Pseudomonadota</taxon>
        <taxon>Gammaproteobacteria</taxon>
        <taxon>Methylococcales</taxon>
        <taxon>Candidatus Methylumidiphilus</taxon>
    </lineage>
</organism>
<protein>
    <recommendedName>
        <fullName evidence="2">Band 7 domain-containing protein</fullName>
    </recommendedName>
</protein>
<dbReference type="SMART" id="SM00244">
    <property type="entry name" value="PHB"/>
    <property type="match status" value="1"/>
</dbReference>
<evidence type="ECO:0000313" key="4">
    <source>
        <dbReference type="Proteomes" id="UP000249396"/>
    </source>
</evidence>
<dbReference type="InterPro" id="IPR036013">
    <property type="entry name" value="Band_7/SPFH_dom_sf"/>
</dbReference>
<dbReference type="GO" id="GO:0016020">
    <property type="term" value="C:membrane"/>
    <property type="evidence" value="ECO:0007669"/>
    <property type="project" value="UniProtKB-SubCell"/>
</dbReference>
<evidence type="ECO:0000313" key="3">
    <source>
        <dbReference type="EMBL" id="PZN75043.1"/>
    </source>
</evidence>
<dbReference type="Gene3D" id="3.30.479.30">
    <property type="entry name" value="Band 7 domain"/>
    <property type="match status" value="1"/>
</dbReference>
<evidence type="ECO:0000259" key="2">
    <source>
        <dbReference type="SMART" id="SM00244"/>
    </source>
</evidence>
<gene>
    <name evidence="3" type="ORF">DM484_19775</name>
</gene>